<organism evidence="1 2">
    <name type="scientific">Colletotrichum shisoi</name>
    <dbReference type="NCBI Taxonomy" id="2078593"/>
    <lineage>
        <taxon>Eukaryota</taxon>
        <taxon>Fungi</taxon>
        <taxon>Dikarya</taxon>
        <taxon>Ascomycota</taxon>
        <taxon>Pezizomycotina</taxon>
        <taxon>Sordariomycetes</taxon>
        <taxon>Hypocreomycetidae</taxon>
        <taxon>Glomerellales</taxon>
        <taxon>Glomerellaceae</taxon>
        <taxon>Colletotrichum</taxon>
        <taxon>Colletotrichum destructivum species complex</taxon>
    </lineage>
</organism>
<gene>
    <name evidence="1" type="ORF">CSHISOI_11188</name>
</gene>
<sequence length="36" mass="3812">MFVGSRANAATRKWTTSSIACRGTTTQTRTAHASSP</sequence>
<keyword evidence="2" id="KW-1185">Reference proteome</keyword>
<dbReference type="AlphaFoldDB" id="A0A5Q4BC37"/>
<protein>
    <submittedName>
        <fullName evidence="1">Uncharacterized protein</fullName>
    </submittedName>
</protein>
<proteinExistence type="predicted"/>
<evidence type="ECO:0000313" key="1">
    <source>
        <dbReference type="EMBL" id="TQN64271.1"/>
    </source>
</evidence>
<name>A0A5Q4BC37_9PEZI</name>
<evidence type="ECO:0000313" key="2">
    <source>
        <dbReference type="Proteomes" id="UP000326340"/>
    </source>
</evidence>
<accession>A0A5Q4BC37</accession>
<dbReference type="EMBL" id="PUHP01002578">
    <property type="protein sequence ID" value="TQN64271.1"/>
    <property type="molecule type" value="Genomic_DNA"/>
</dbReference>
<comment type="caution">
    <text evidence="1">The sequence shown here is derived from an EMBL/GenBank/DDBJ whole genome shotgun (WGS) entry which is preliminary data.</text>
</comment>
<reference evidence="1 2" key="1">
    <citation type="journal article" date="2019" name="Sci. Rep.">
        <title>Colletotrichum shisoi sp. nov., an anthracnose pathogen of Perilla frutescens in Japan: molecular phylogenetic, morphological and genomic evidence.</title>
        <authorList>
            <person name="Gan P."/>
            <person name="Tsushima A."/>
            <person name="Hiroyama R."/>
            <person name="Narusaka M."/>
            <person name="Takano Y."/>
            <person name="Narusaka Y."/>
            <person name="Kawaradani M."/>
            <person name="Damm U."/>
            <person name="Shirasu K."/>
        </authorList>
    </citation>
    <scope>NUCLEOTIDE SEQUENCE [LARGE SCALE GENOMIC DNA]</scope>
    <source>
        <strain evidence="1 2">PG-2018a</strain>
    </source>
</reference>
<dbReference type="Proteomes" id="UP000326340">
    <property type="component" value="Unassembled WGS sequence"/>
</dbReference>